<feature type="domain" description="Mechanosensitive ion channel MscS" evidence="7">
    <location>
        <begin position="191"/>
        <end position="257"/>
    </location>
</feature>
<sequence length="362" mass="41004">MFKLYEEIFKEGRYPVLVQNLALFVVPLIAGILLRYLLSWLAKRRAKKTAAYSFFRSMITYLARPVTIWLPLLFIKISLPEMVLSPKWMTSLDKTLDIALTVTFAWVLINIVNVGGTYLFNRYDLSKKDNIRERKVRTQLLVIQRIVSGAIIFITIAFVLLSFDGVKKIGAGLLTGVGIGGIIVGFAAQRSLGNLFAGLHIAFTQPIRIDDVLIVEGQYGNVEEITLSYVVLRIWDSRRLILPITYFLEKPFENWTRTGSELLTTVFIFMDYTVPVTAVRDELTRLLNANQTWNKKVNTLVVSDAREHAIQLRALISADNSGNAAELQFYVREGLISFVQKNYPDALPKTRVVMEKVDTSSG</sequence>
<organism evidence="8 9">
    <name type="scientific">Taibaiella soli</name>
    <dbReference type="NCBI Taxonomy" id="1649169"/>
    <lineage>
        <taxon>Bacteria</taxon>
        <taxon>Pseudomonadati</taxon>
        <taxon>Bacteroidota</taxon>
        <taxon>Chitinophagia</taxon>
        <taxon>Chitinophagales</taxon>
        <taxon>Chitinophagaceae</taxon>
        <taxon>Taibaiella</taxon>
    </lineage>
</organism>
<evidence type="ECO:0000256" key="4">
    <source>
        <dbReference type="ARBA" id="ARBA00022989"/>
    </source>
</evidence>
<evidence type="ECO:0000256" key="6">
    <source>
        <dbReference type="SAM" id="Phobius"/>
    </source>
</evidence>
<dbReference type="SUPFAM" id="SSF50182">
    <property type="entry name" value="Sm-like ribonucleoproteins"/>
    <property type="match status" value="1"/>
</dbReference>
<dbReference type="Pfam" id="PF00924">
    <property type="entry name" value="MS_channel_2nd"/>
    <property type="match status" value="1"/>
</dbReference>
<name>A0A2W2AR14_9BACT</name>
<dbReference type="PANTHER" id="PTHR30566:SF25">
    <property type="entry name" value="INNER MEMBRANE PROTEIN"/>
    <property type="match status" value="1"/>
</dbReference>
<accession>A0A2W2AR14</accession>
<dbReference type="InterPro" id="IPR023408">
    <property type="entry name" value="MscS_beta-dom_sf"/>
</dbReference>
<keyword evidence="5 6" id="KW-0472">Membrane</keyword>
<evidence type="ECO:0000256" key="5">
    <source>
        <dbReference type="ARBA" id="ARBA00023136"/>
    </source>
</evidence>
<evidence type="ECO:0000256" key="1">
    <source>
        <dbReference type="ARBA" id="ARBA00004141"/>
    </source>
</evidence>
<evidence type="ECO:0000313" key="9">
    <source>
        <dbReference type="Proteomes" id="UP000248745"/>
    </source>
</evidence>
<reference evidence="8 9" key="1">
    <citation type="submission" date="2018-06" db="EMBL/GenBank/DDBJ databases">
        <title>Mucibacter soli gen. nov., sp. nov., a new member of the family Chitinophagaceae producing mucin.</title>
        <authorList>
            <person name="Kim M.-K."/>
            <person name="Park S."/>
            <person name="Kim T.-S."/>
            <person name="Joung Y."/>
            <person name="Han J.-H."/>
            <person name="Kim S.B."/>
        </authorList>
    </citation>
    <scope>NUCLEOTIDE SEQUENCE [LARGE SCALE GENOMIC DNA]</scope>
    <source>
        <strain evidence="8 9">R1-15</strain>
    </source>
</reference>
<dbReference type="SUPFAM" id="SSF82861">
    <property type="entry name" value="Mechanosensitive channel protein MscS (YggB), transmembrane region"/>
    <property type="match status" value="1"/>
</dbReference>
<keyword evidence="3 6" id="KW-0812">Transmembrane</keyword>
<dbReference type="InterPro" id="IPR011014">
    <property type="entry name" value="MscS_channel_TM-2"/>
</dbReference>
<keyword evidence="9" id="KW-1185">Reference proteome</keyword>
<protein>
    <submittedName>
        <fullName evidence="8">Mechanosensitive ion channel family protein</fullName>
    </submittedName>
</protein>
<feature type="transmembrane region" description="Helical" evidence="6">
    <location>
        <begin position="169"/>
        <end position="188"/>
    </location>
</feature>
<dbReference type="EMBL" id="QKTW01000002">
    <property type="protein sequence ID" value="PZF74880.1"/>
    <property type="molecule type" value="Genomic_DNA"/>
</dbReference>
<dbReference type="GO" id="GO:0008381">
    <property type="term" value="F:mechanosensitive monoatomic ion channel activity"/>
    <property type="evidence" value="ECO:0007669"/>
    <property type="project" value="UniProtKB-ARBA"/>
</dbReference>
<evidence type="ECO:0000259" key="7">
    <source>
        <dbReference type="Pfam" id="PF00924"/>
    </source>
</evidence>
<dbReference type="PANTHER" id="PTHR30566">
    <property type="entry name" value="YNAI-RELATED MECHANOSENSITIVE ION CHANNEL"/>
    <property type="match status" value="1"/>
</dbReference>
<feature type="transmembrane region" description="Helical" evidence="6">
    <location>
        <begin position="59"/>
        <end position="78"/>
    </location>
</feature>
<comment type="caution">
    <text evidence="8">The sequence shown here is derived from an EMBL/GenBank/DDBJ whole genome shotgun (WGS) entry which is preliminary data.</text>
</comment>
<evidence type="ECO:0000256" key="2">
    <source>
        <dbReference type="ARBA" id="ARBA00008017"/>
    </source>
</evidence>
<proteinExistence type="inferred from homology"/>
<dbReference type="OrthoDB" id="9792218at2"/>
<dbReference type="Gene3D" id="2.30.30.60">
    <property type="match status" value="1"/>
</dbReference>
<evidence type="ECO:0000313" key="8">
    <source>
        <dbReference type="EMBL" id="PZF74880.1"/>
    </source>
</evidence>
<dbReference type="InterPro" id="IPR006685">
    <property type="entry name" value="MscS_channel_2nd"/>
</dbReference>
<dbReference type="RefSeq" id="WP_110997086.1">
    <property type="nucleotide sequence ID" value="NZ_QKTW01000002.1"/>
</dbReference>
<dbReference type="GO" id="GO:0016020">
    <property type="term" value="C:membrane"/>
    <property type="evidence" value="ECO:0007669"/>
    <property type="project" value="UniProtKB-SubCell"/>
</dbReference>
<keyword evidence="4 6" id="KW-1133">Transmembrane helix</keyword>
<dbReference type="AlphaFoldDB" id="A0A2W2AR14"/>
<feature type="transmembrane region" description="Helical" evidence="6">
    <location>
        <begin position="98"/>
        <end position="120"/>
    </location>
</feature>
<dbReference type="InterPro" id="IPR010920">
    <property type="entry name" value="LSM_dom_sf"/>
</dbReference>
<feature type="transmembrane region" description="Helical" evidence="6">
    <location>
        <begin position="20"/>
        <end position="38"/>
    </location>
</feature>
<dbReference type="Proteomes" id="UP000248745">
    <property type="component" value="Unassembled WGS sequence"/>
</dbReference>
<feature type="transmembrane region" description="Helical" evidence="6">
    <location>
        <begin position="140"/>
        <end position="163"/>
    </location>
</feature>
<comment type="subcellular location">
    <subcellularLocation>
        <location evidence="1">Membrane</location>
        <topology evidence="1">Multi-pass membrane protein</topology>
    </subcellularLocation>
</comment>
<gene>
    <name evidence="8" type="ORF">DN068_01400</name>
</gene>
<comment type="similarity">
    <text evidence="2">Belongs to the MscS (TC 1.A.23) family.</text>
</comment>
<dbReference type="Gene3D" id="1.10.287.1260">
    <property type="match status" value="1"/>
</dbReference>
<evidence type="ECO:0000256" key="3">
    <source>
        <dbReference type="ARBA" id="ARBA00022692"/>
    </source>
</evidence>